<organism evidence="1 2">
    <name type="scientific">Rubritalea spongiae</name>
    <dbReference type="NCBI Taxonomy" id="430797"/>
    <lineage>
        <taxon>Bacteria</taxon>
        <taxon>Pseudomonadati</taxon>
        <taxon>Verrucomicrobiota</taxon>
        <taxon>Verrucomicrobiia</taxon>
        <taxon>Verrucomicrobiales</taxon>
        <taxon>Rubritaleaceae</taxon>
        <taxon>Rubritalea</taxon>
    </lineage>
</organism>
<dbReference type="Proteomes" id="UP001597297">
    <property type="component" value="Unassembled WGS sequence"/>
</dbReference>
<dbReference type="EMBL" id="JBHUJC010000026">
    <property type="protein sequence ID" value="MFD2276650.1"/>
    <property type="molecule type" value="Genomic_DNA"/>
</dbReference>
<proteinExistence type="predicted"/>
<gene>
    <name evidence="1" type="ORF">ACFSQZ_09245</name>
</gene>
<keyword evidence="2" id="KW-1185">Reference proteome</keyword>
<accession>A0ABW5E5B0</accession>
<comment type="caution">
    <text evidence="1">The sequence shown here is derived from an EMBL/GenBank/DDBJ whole genome shotgun (WGS) entry which is preliminary data.</text>
</comment>
<name>A0ABW5E5B0_9BACT</name>
<evidence type="ECO:0000313" key="1">
    <source>
        <dbReference type="EMBL" id="MFD2276650.1"/>
    </source>
</evidence>
<dbReference type="Gene3D" id="3.65.10.20">
    <property type="entry name" value="RNA 3'-terminal phosphate cyclase domain"/>
    <property type="match status" value="1"/>
</dbReference>
<protein>
    <submittedName>
        <fullName evidence="1">Uncharacterized protein</fullName>
    </submittedName>
</protein>
<evidence type="ECO:0000313" key="2">
    <source>
        <dbReference type="Proteomes" id="UP001597297"/>
    </source>
</evidence>
<dbReference type="InterPro" id="IPR037136">
    <property type="entry name" value="RNA3'_phos_cyclase_dom_sf"/>
</dbReference>
<reference evidence="2" key="1">
    <citation type="journal article" date="2019" name="Int. J. Syst. Evol. Microbiol.">
        <title>The Global Catalogue of Microorganisms (GCM) 10K type strain sequencing project: providing services to taxonomists for standard genome sequencing and annotation.</title>
        <authorList>
            <consortium name="The Broad Institute Genomics Platform"/>
            <consortium name="The Broad Institute Genome Sequencing Center for Infectious Disease"/>
            <person name="Wu L."/>
            <person name="Ma J."/>
        </authorList>
    </citation>
    <scope>NUCLEOTIDE SEQUENCE [LARGE SCALE GENOMIC DNA]</scope>
    <source>
        <strain evidence="2">JCM 16545</strain>
    </source>
</reference>
<sequence>MALAGEGCFTTVKFTNHLRTNIEVIQQFLKVKVRVENPESDALVLSIQMTEAV</sequence>
<dbReference type="RefSeq" id="WP_377096599.1">
    <property type="nucleotide sequence ID" value="NZ_JBHSJM010000001.1"/>
</dbReference>